<name>A0A502FKG7_9PROT</name>
<dbReference type="Proteomes" id="UP000317078">
    <property type="component" value="Unassembled WGS sequence"/>
</dbReference>
<dbReference type="GO" id="GO:0006654">
    <property type="term" value="P:phosphatidic acid biosynthetic process"/>
    <property type="evidence" value="ECO:0007669"/>
    <property type="project" value="TreeGrafter"/>
</dbReference>
<evidence type="ECO:0000313" key="8">
    <source>
        <dbReference type="Proteomes" id="UP000317078"/>
    </source>
</evidence>
<keyword evidence="3 7" id="KW-0012">Acyltransferase</keyword>
<organism evidence="7 8">
    <name type="scientific">Muricoccus nepalensis</name>
    <dbReference type="NCBI Taxonomy" id="1854500"/>
    <lineage>
        <taxon>Bacteria</taxon>
        <taxon>Pseudomonadati</taxon>
        <taxon>Pseudomonadota</taxon>
        <taxon>Alphaproteobacteria</taxon>
        <taxon>Acetobacterales</taxon>
        <taxon>Roseomonadaceae</taxon>
        <taxon>Muricoccus</taxon>
    </lineage>
</organism>
<feature type="domain" description="Phospholipid/glycerol acyltransferase" evidence="6">
    <location>
        <begin position="160"/>
        <end position="267"/>
    </location>
</feature>
<accession>A0A502FKG7</accession>
<keyword evidence="2 7" id="KW-0808">Transferase</keyword>
<protein>
    <submittedName>
        <fullName evidence="7">1-acyl-sn-glycerol-3-phosphate acyltransferase</fullName>
    </submittedName>
</protein>
<reference evidence="7 8" key="1">
    <citation type="journal article" date="2019" name="Environ. Microbiol.">
        <title>Species interactions and distinct microbial communities in high Arctic permafrost affected cryosols are associated with the CH4 and CO2 gas fluxes.</title>
        <authorList>
            <person name="Altshuler I."/>
            <person name="Hamel J."/>
            <person name="Turney S."/>
            <person name="Magnuson E."/>
            <person name="Levesque R."/>
            <person name="Greer C."/>
            <person name="Whyte L.G."/>
        </authorList>
    </citation>
    <scope>NUCLEOTIDE SEQUENCE [LARGE SCALE GENOMIC DNA]</scope>
    <source>
        <strain evidence="7 8">S9.3B</strain>
    </source>
</reference>
<dbReference type="GO" id="GO:0003841">
    <property type="term" value="F:1-acylglycerol-3-phosphate O-acyltransferase activity"/>
    <property type="evidence" value="ECO:0007669"/>
    <property type="project" value="TreeGrafter"/>
</dbReference>
<keyword evidence="5" id="KW-0812">Transmembrane</keyword>
<dbReference type="InterPro" id="IPR002123">
    <property type="entry name" value="Plipid/glycerol_acylTrfase"/>
</dbReference>
<gene>
    <name evidence="7" type="ORF">EAH89_20300</name>
</gene>
<sequence length="321" mass="33917">MSPATTWGSTGSRPSRSSRWRGRARAPSPCILPRNGAGAGRLPRRGSATRGNRLPAPPPHPAPAATASPRPPPLAPPERARGLRDGLAFYAMLAILGGGFLGWGLVAYPLSFLLPPRLGRPLGRRVITAGFGGLLRLMERLGLVELDLAGIEPLRGARGLVVAPNHLAMLDVMLVVSRLPDTVCIMKAGLERNPALGGGRLAGYIPNRDPRHVIAGATEALRAGANLLVFPEGTRSPDGSLGPFHPGFALIARRAGAPVQTVLIESNSRYLGKGWPIWRQPAFPLRYRARLGERVAVGGPAAGFAEALRERHAAALGTTTR</sequence>
<keyword evidence="5" id="KW-1133">Transmembrane helix</keyword>
<dbReference type="Pfam" id="PF01553">
    <property type="entry name" value="Acyltransferase"/>
    <property type="match status" value="1"/>
</dbReference>
<feature type="region of interest" description="Disordered" evidence="4">
    <location>
        <begin position="1"/>
        <end position="79"/>
    </location>
</feature>
<keyword evidence="8" id="KW-1185">Reference proteome</keyword>
<keyword evidence="5" id="KW-0472">Membrane</keyword>
<feature type="transmembrane region" description="Helical" evidence="5">
    <location>
        <begin position="87"/>
        <end position="110"/>
    </location>
</feature>
<dbReference type="PANTHER" id="PTHR10434">
    <property type="entry name" value="1-ACYL-SN-GLYCEROL-3-PHOSPHATE ACYLTRANSFERASE"/>
    <property type="match status" value="1"/>
</dbReference>
<evidence type="ECO:0000313" key="7">
    <source>
        <dbReference type="EMBL" id="TPG49879.1"/>
    </source>
</evidence>
<evidence type="ECO:0000256" key="2">
    <source>
        <dbReference type="ARBA" id="ARBA00022679"/>
    </source>
</evidence>
<dbReference type="SUPFAM" id="SSF69593">
    <property type="entry name" value="Glycerol-3-phosphate (1)-acyltransferase"/>
    <property type="match status" value="1"/>
</dbReference>
<evidence type="ECO:0000256" key="1">
    <source>
        <dbReference type="ARBA" id="ARBA00005189"/>
    </source>
</evidence>
<evidence type="ECO:0000256" key="4">
    <source>
        <dbReference type="SAM" id="MobiDB-lite"/>
    </source>
</evidence>
<dbReference type="SMART" id="SM00563">
    <property type="entry name" value="PlsC"/>
    <property type="match status" value="1"/>
</dbReference>
<evidence type="ECO:0000256" key="5">
    <source>
        <dbReference type="SAM" id="Phobius"/>
    </source>
</evidence>
<dbReference type="EMBL" id="RCZP01000026">
    <property type="protein sequence ID" value="TPG49879.1"/>
    <property type="molecule type" value="Genomic_DNA"/>
</dbReference>
<evidence type="ECO:0000259" key="6">
    <source>
        <dbReference type="SMART" id="SM00563"/>
    </source>
</evidence>
<comment type="caution">
    <text evidence="7">The sequence shown here is derived from an EMBL/GenBank/DDBJ whole genome shotgun (WGS) entry which is preliminary data.</text>
</comment>
<proteinExistence type="predicted"/>
<feature type="compositionally biased region" description="Low complexity" evidence="4">
    <location>
        <begin position="1"/>
        <end position="15"/>
    </location>
</feature>
<comment type="pathway">
    <text evidence="1">Lipid metabolism.</text>
</comment>
<dbReference type="PANTHER" id="PTHR10434:SF66">
    <property type="entry name" value="PHOSPHOLIPID_GLYCEROL ACYLTRANSFERASE DOMAIN-CONTAINING PROTEIN"/>
    <property type="match status" value="1"/>
</dbReference>
<evidence type="ECO:0000256" key="3">
    <source>
        <dbReference type="ARBA" id="ARBA00023315"/>
    </source>
</evidence>
<dbReference type="CDD" id="cd07989">
    <property type="entry name" value="LPLAT_AGPAT-like"/>
    <property type="match status" value="1"/>
</dbReference>
<dbReference type="AlphaFoldDB" id="A0A502FKG7"/>
<dbReference type="OrthoDB" id="9808424at2"/>